<gene>
    <name evidence="1" type="ORF">DPMN_182975</name>
</gene>
<name>A0A9D4DFW3_DREPO</name>
<proteinExistence type="predicted"/>
<reference evidence="1" key="2">
    <citation type="submission" date="2020-11" db="EMBL/GenBank/DDBJ databases">
        <authorList>
            <person name="McCartney M.A."/>
            <person name="Auch B."/>
            <person name="Kono T."/>
            <person name="Mallez S."/>
            <person name="Becker A."/>
            <person name="Gohl D.M."/>
            <person name="Silverstein K.A.T."/>
            <person name="Koren S."/>
            <person name="Bechman K.B."/>
            <person name="Herman A."/>
            <person name="Abrahante J.E."/>
            <person name="Garbe J."/>
        </authorList>
    </citation>
    <scope>NUCLEOTIDE SEQUENCE</scope>
    <source>
        <strain evidence="1">Duluth1</strain>
        <tissue evidence="1">Whole animal</tissue>
    </source>
</reference>
<accession>A0A9D4DFW3</accession>
<keyword evidence="2" id="KW-1185">Reference proteome</keyword>
<evidence type="ECO:0000313" key="2">
    <source>
        <dbReference type="Proteomes" id="UP000828390"/>
    </source>
</evidence>
<protein>
    <submittedName>
        <fullName evidence="1">Uncharacterized protein</fullName>
    </submittedName>
</protein>
<comment type="caution">
    <text evidence="1">The sequence shown here is derived from an EMBL/GenBank/DDBJ whole genome shotgun (WGS) entry which is preliminary data.</text>
</comment>
<organism evidence="1 2">
    <name type="scientific">Dreissena polymorpha</name>
    <name type="common">Zebra mussel</name>
    <name type="synonym">Mytilus polymorpha</name>
    <dbReference type="NCBI Taxonomy" id="45954"/>
    <lineage>
        <taxon>Eukaryota</taxon>
        <taxon>Metazoa</taxon>
        <taxon>Spiralia</taxon>
        <taxon>Lophotrochozoa</taxon>
        <taxon>Mollusca</taxon>
        <taxon>Bivalvia</taxon>
        <taxon>Autobranchia</taxon>
        <taxon>Heteroconchia</taxon>
        <taxon>Euheterodonta</taxon>
        <taxon>Imparidentia</taxon>
        <taxon>Neoheterodontei</taxon>
        <taxon>Myida</taxon>
        <taxon>Dreissenoidea</taxon>
        <taxon>Dreissenidae</taxon>
        <taxon>Dreissena</taxon>
    </lineage>
</organism>
<dbReference type="AlphaFoldDB" id="A0A9D4DFW3"/>
<reference evidence="1" key="1">
    <citation type="journal article" date="2019" name="bioRxiv">
        <title>The Genome of the Zebra Mussel, Dreissena polymorpha: A Resource for Invasive Species Research.</title>
        <authorList>
            <person name="McCartney M.A."/>
            <person name="Auch B."/>
            <person name="Kono T."/>
            <person name="Mallez S."/>
            <person name="Zhang Y."/>
            <person name="Obille A."/>
            <person name="Becker A."/>
            <person name="Abrahante J.E."/>
            <person name="Garbe J."/>
            <person name="Badalamenti J.P."/>
            <person name="Herman A."/>
            <person name="Mangelson H."/>
            <person name="Liachko I."/>
            <person name="Sullivan S."/>
            <person name="Sone E.D."/>
            <person name="Koren S."/>
            <person name="Silverstein K.A.T."/>
            <person name="Beckman K.B."/>
            <person name="Gohl D.M."/>
        </authorList>
    </citation>
    <scope>NUCLEOTIDE SEQUENCE</scope>
    <source>
        <strain evidence="1">Duluth1</strain>
        <tissue evidence="1">Whole animal</tissue>
    </source>
</reference>
<dbReference type="Proteomes" id="UP000828390">
    <property type="component" value="Unassembled WGS sequence"/>
</dbReference>
<evidence type="ECO:0000313" key="1">
    <source>
        <dbReference type="EMBL" id="KAH3748529.1"/>
    </source>
</evidence>
<dbReference type="EMBL" id="JAIWYP010000010">
    <property type="protein sequence ID" value="KAH3748529.1"/>
    <property type="molecule type" value="Genomic_DNA"/>
</dbReference>
<sequence>MVADIEDDALLGYDILKGQNGRPADILLSQNRILLDGMEIPIFQVGKIGKARRVVVAENMTVPGHAEAVVSVYIERFEADDDDTEADYVVEPNQLFKERYPLQMATTLVNLNEAPTCKVRVLNPYPTEVNLRQDAEIGIAERMEKIVSVLTKAEHQAESDNLVAVRRITTRSAEVKGVNDEPNGKYRSQRIRVITAQI</sequence>